<evidence type="ECO:0000313" key="2">
    <source>
        <dbReference type="EMBL" id="WDR01711.1"/>
    </source>
</evidence>
<organism evidence="2 3">
    <name type="scientific">Devosia algicola</name>
    <dbReference type="NCBI Taxonomy" id="3026418"/>
    <lineage>
        <taxon>Bacteria</taxon>
        <taxon>Pseudomonadati</taxon>
        <taxon>Pseudomonadota</taxon>
        <taxon>Alphaproteobacteria</taxon>
        <taxon>Hyphomicrobiales</taxon>
        <taxon>Devosiaceae</taxon>
        <taxon>Devosia</taxon>
    </lineage>
</organism>
<feature type="chain" id="PRO_5046094389" description="DUF3757 domain-containing protein" evidence="1">
    <location>
        <begin position="25"/>
        <end position="190"/>
    </location>
</feature>
<keyword evidence="3" id="KW-1185">Reference proteome</keyword>
<proteinExistence type="predicted"/>
<evidence type="ECO:0000256" key="1">
    <source>
        <dbReference type="SAM" id="SignalP"/>
    </source>
</evidence>
<dbReference type="RefSeq" id="WP_282218121.1">
    <property type="nucleotide sequence ID" value="NZ_CP118246.1"/>
</dbReference>
<name>A0ABY7YKC8_9HYPH</name>
<protein>
    <recommendedName>
        <fullName evidence="4">DUF3757 domain-containing protein</fullName>
    </recommendedName>
</protein>
<dbReference type="EMBL" id="CP118246">
    <property type="protein sequence ID" value="WDR01711.1"/>
    <property type="molecule type" value="Genomic_DNA"/>
</dbReference>
<evidence type="ECO:0008006" key="4">
    <source>
        <dbReference type="Google" id="ProtNLM"/>
    </source>
</evidence>
<sequence>MSHKFILANAMLTALLLLCGPARAAAFDSGYTDINLDDCTIMSADDFGARWACPGYRGYPLYIAEGDLRFMVSYGFDAPNEFAATQTPPPFNYLGDKLEWRLSNKGGEFKPVATIVRYFVDDQDSDTDKQVLAVTQLAPGNTCHIGYVDATETADANIAARKIADRAGSFDCANDRPEYSTPFKAWRPPQ</sequence>
<dbReference type="Proteomes" id="UP001220530">
    <property type="component" value="Chromosome"/>
</dbReference>
<keyword evidence="1" id="KW-0732">Signal</keyword>
<feature type="signal peptide" evidence="1">
    <location>
        <begin position="1"/>
        <end position="24"/>
    </location>
</feature>
<reference evidence="2 3" key="1">
    <citation type="submission" date="2023-02" db="EMBL/GenBank/DDBJ databases">
        <title>Devosia algicola sp. nov., isolated from the phycosphere of marine algae.</title>
        <authorList>
            <person name="Kim J.M."/>
            <person name="Lee J.K."/>
            <person name="Choi B.J."/>
            <person name="Bayburt H."/>
            <person name="Jeon C.O."/>
        </authorList>
    </citation>
    <scope>NUCLEOTIDE SEQUENCE [LARGE SCALE GENOMIC DNA]</scope>
    <source>
        <strain evidence="2 3">G20-9</strain>
    </source>
</reference>
<gene>
    <name evidence="2" type="ORF">PSQ19_13270</name>
</gene>
<accession>A0ABY7YKC8</accession>
<evidence type="ECO:0000313" key="3">
    <source>
        <dbReference type="Proteomes" id="UP001220530"/>
    </source>
</evidence>